<organism evidence="1 2">
    <name type="scientific">Temnothorax curvispinosus</name>
    <dbReference type="NCBI Taxonomy" id="300111"/>
    <lineage>
        <taxon>Eukaryota</taxon>
        <taxon>Metazoa</taxon>
        <taxon>Ecdysozoa</taxon>
        <taxon>Arthropoda</taxon>
        <taxon>Hexapoda</taxon>
        <taxon>Insecta</taxon>
        <taxon>Pterygota</taxon>
        <taxon>Neoptera</taxon>
        <taxon>Endopterygota</taxon>
        <taxon>Hymenoptera</taxon>
        <taxon>Apocrita</taxon>
        <taxon>Aculeata</taxon>
        <taxon>Formicoidea</taxon>
        <taxon>Formicidae</taxon>
        <taxon>Myrmicinae</taxon>
        <taxon>Temnothorax</taxon>
    </lineage>
</organism>
<gene>
    <name evidence="2" type="primary">LOC112452652</name>
</gene>
<dbReference type="Proteomes" id="UP000504618">
    <property type="component" value="Unplaced"/>
</dbReference>
<dbReference type="RefSeq" id="XP_024868740.1">
    <property type="nucleotide sequence ID" value="XM_025012972.1"/>
</dbReference>
<sequence>MGSSETIDDRHIYVWKHGGSFRKGNPSKDDIARDWNIDLFLLVSIGETKVICWIFFEKHVTSDKAQILARSHELLFMTTFIRIDLRRSYNIDIRVQSHVEKKAERKQTESKHSGE</sequence>
<keyword evidence="1" id="KW-1185">Reference proteome</keyword>
<reference evidence="2" key="1">
    <citation type="submission" date="2025-08" db="UniProtKB">
        <authorList>
            <consortium name="RefSeq"/>
        </authorList>
    </citation>
    <scope>IDENTIFICATION</scope>
    <source>
        <tissue evidence="2">Whole body</tissue>
    </source>
</reference>
<protein>
    <submittedName>
        <fullName evidence="2">Uncharacterized protein LOC112452652 isoform X1</fullName>
    </submittedName>
</protein>
<proteinExistence type="predicted"/>
<evidence type="ECO:0000313" key="1">
    <source>
        <dbReference type="Proteomes" id="UP000504618"/>
    </source>
</evidence>
<accession>A0A6J1PHK9</accession>
<dbReference type="AlphaFoldDB" id="A0A6J1PHK9"/>
<evidence type="ECO:0000313" key="2">
    <source>
        <dbReference type="RefSeq" id="XP_024868740.1"/>
    </source>
</evidence>
<dbReference type="GeneID" id="112452652"/>
<name>A0A6J1PHK9_9HYME</name>